<keyword evidence="3 11" id="KW-0378">Hydrolase</keyword>
<dbReference type="AlphaFoldDB" id="A0A921I1Z4"/>
<feature type="active site" description="Acyl-ester intermediate" evidence="7">
    <location>
        <position position="88"/>
    </location>
</feature>
<dbReference type="GO" id="GO:0009252">
    <property type="term" value="P:peptidoglycan biosynthetic process"/>
    <property type="evidence" value="ECO:0007669"/>
    <property type="project" value="UniProtKB-KW"/>
</dbReference>
<dbReference type="PRINTS" id="PR00725">
    <property type="entry name" value="DADACBPTASE1"/>
</dbReference>
<evidence type="ECO:0000256" key="3">
    <source>
        <dbReference type="ARBA" id="ARBA00022801"/>
    </source>
</evidence>
<comment type="caution">
    <text evidence="11">The sequence shown here is derived from an EMBL/GenBank/DDBJ whole genome shotgun (WGS) entry which is preliminary data.</text>
</comment>
<dbReference type="PANTHER" id="PTHR21581">
    <property type="entry name" value="D-ALANYL-D-ALANINE CARBOXYPEPTIDASE"/>
    <property type="match status" value="1"/>
</dbReference>
<feature type="active site" description="Proton acceptor" evidence="7">
    <location>
        <position position="91"/>
    </location>
</feature>
<evidence type="ECO:0000256" key="7">
    <source>
        <dbReference type="PIRSR" id="PIRSR618044-1"/>
    </source>
</evidence>
<gene>
    <name evidence="11" type="ORF">K8V82_04305</name>
</gene>
<dbReference type="InterPro" id="IPR001967">
    <property type="entry name" value="Peptidase_S11_N"/>
</dbReference>
<dbReference type="Pfam" id="PF00768">
    <property type="entry name" value="Peptidase_S11"/>
    <property type="match status" value="1"/>
</dbReference>
<dbReference type="Gene3D" id="3.40.710.10">
    <property type="entry name" value="DD-peptidase/beta-lactamase superfamily"/>
    <property type="match status" value="1"/>
</dbReference>
<accession>A0A921I1Z4</accession>
<evidence type="ECO:0000256" key="1">
    <source>
        <dbReference type="ARBA" id="ARBA00007164"/>
    </source>
</evidence>
<dbReference type="InterPro" id="IPR012338">
    <property type="entry name" value="Beta-lactam/transpept-like"/>
</dbReference>
<dbReference type="GO" id="GO:0071555">
    <property type="term" value="P:cell wall organization"/>
    <property type="evidence" value="ECO:0007669"/>
    <property type="project" value="UniProtKB-KW"/>
</dbReference>
<keyword evidence="2" id="KW-0732">Signal</keyword>
<keyword evidence="6" id="KW-0961">Cell wall biogenesis/degradation</keyword>
<evidence type="ECO:0000256" key="4">
    <source>
        <dbReference type="ARBA" id="ARBA00022960"/>
    </source>
</evidence>
<evidence type="ECO:0000313" key="12">
    <source>
        <dbReference type="Proteomes" id="UP000769156"/>
    </source>
</evidence>
<feature type="domain" description="Peptidase S11 D-alanyl-D-alanine carboxypeptidase A N-terminal" evidence="10">
    <location>
        <begin position="58"/>
        <end position="291"/>
    </location>
</feature>
<sequence>MDRRKKKLRGRRRNRLAVVLLALMLFFIWLGAKNYMNMEGLGFPGSGDGGRLSACLEDLHSTSAALVDAGTGEQLGASGGSRRIYPASMTKIMTAVVALEHISGLDETITMPGDFYGQLYEENASMAGFEPGEEVSYRELLYGALLPSGAECCMAFAEKIAGSESAFAEMMNEKAQELGMRDTHFTNCTGLHDRRHYSTAEDMARLVVYALQNDVFRQAFTSRSCTMASTAFHPGGFTVTSTLFASLSDPSVPGGEILGGKTGYTEEAGLCLASLAVVNGKEYVLVTAGAPGDHQSEPYHVQDAVKVYGRIGENPE</sequence>
<evidence type="ECO:0000256" key="8">
    <source>
        <dbReference type="PIRSR" id="PIRSR618044-2"/>
    </source>
</evidence>
<evidence type="ECO:0000256" key="5">
    <source>
        <dbReference type="ARBA" id="ARBA00022984"/>
    </source>
</evidence>
<dbReference type="Proteomes" id="UP000769156">
    <property type="component" value="Unassembled WGS sequence"/>
</dbReference>
<organism evidence="11 12">
    <name type="scientific">Lachnoclostridium phocaeense</name>
    <dbReference type="NCBI Taxonomy" id="1871021"/>
    <lineage>
        <taxon>Bacteria</taxon>
        <taxon>Bacillati</taxon>
        <taxon>Bacillota</taxon>
        <taxon>Clostridia</taxon>
        <taxon>Lachnospirales</taxon>
        <taxon>Lachnospiraceae</taxon>
    </lineage>
</organism>
<evidence type="ECO:0000259" key="10">
    <source>
        <dbReference type="Pfam" id="PF00768"/>
    </source>
</evidence>
<dbReference type="InterPro" id="IPR018044">
    <property type="entry name" value="Peptidase_S11"/>
</dbReference>
<comment type="similarity">
    <text evidence="1 9">Belongs to the peptidase S11 family.</text>
</comment>
<dbReference type="PANTHER" id="PTHR21581:SF26">
    <property type="entry name" value="D-ALANYL-D-ALANINE ENDOPEPTIDASE"/>
    <property type="match status" value="1"/>
</dbReference>
<evidence type="ECO:0000256" key="6">
    <source>
        <dbReference type="ARBA" id="ARBA00023316"/>
    </source>
</evidence>
<reference evidence="11" key="1">
    <citation type="journal article" date="2021" name="PeerJ">
        <title>Extensive microbial diversity within the chicken gut microbiome revealed by metagenomics and culture.</title>
        <authorList>
            <person name="Gilroy R."/>
            <person name="Ravi A."/>
            <person name="Getino M."/>
            <person name="Pursley I."/>
            <person name="Horton D.L."/>
            <person name="Alikhan N.F."/>
            <person name="Baker D."/>
            <person name="Gharbi K."/>
            <person name="Hall N."/>
            <person name="Watson M."/>
            <person name="Adriaenssens E.M."/>
            <person name="Foster-Nyarko E."/>
            <person name="Jarju S."/>
            <person name="Secka A."/>
            <person name="Antonio M."/>
            <person name="Oren A."/>
            <person name="Chaudhuri R.R."/>
            <person name="La Ragione R."/>
            <person name="Hildebrand F."/>
            <person name="Pallen M.J."/>
        </authorList>
    </citation>
    <scope>NUCLEOTIDE SEQUENCE</scope>
    <source>
        <strain evidence="11">ChiSjej5B23-16112</strain>
    </source>
</reference>
<evidence type="ECO:0000256" key="9">
    <source>
        <dbReference type="RuleBase" id="RU004016"/>
    </source>
</evidence>
<evidence type="ECO:0000313" key="11">
    <source>
        <dbReference type="EMBL" id="HJF93996.1"/>
    </source>
</evidence>
<proteinExistence type="inferred from homology"/>
<dbReference type="GO" id="GO:0008360">
    <property type="term" value="P:regulation of cell shape"/>
    <property type="evidence" value="ECO:0007669"/>
    <property type="project" value="UniProtKB-KW"/>
</dbReference>
<keyword evidence="5" id="KW-0573">Peptidoglycan synthesis</keyword>
<name>A0A921I1Z4_9FIRM</name>
<feature type="binding site" evidence="8">
    <location>
        <position position="261"/>
    </location>
    <ligand>
        <name>substrate</name>
    </ligand>
</feature>
<dbReference type="GO" id="GO:0009002">
    <property type="term" value="F:serine-type D-Ala-D-Ala carboxypeptidase activity"/>
    <property type="evidence" value="ECO:0007669"/>
    <property type="project" value="InterPro"/>
</dbReference>
<dbReference type="GO" id="GO:0006508">
    <property type="term" value="P:proteolysis"/>
    <property type="evidence" value="ECO:0007669"/>
    <property type="project" value="InterPro"/>
</dbReference>
<reference evidence="11" key="2">
    <citation type="submission" date="2021-09" db="EMBL/GenBank/DDBJ databases">
        <authorList>
            <person name="Gilroy R."/>
        </authorList>
    </citation>
    <scope>NUCLEOTIDE SEQUENCE</scope>
    <source>
        <strain evidence="11">ChiSjej5B23-16112</strain>
    </source>
</reference>
<keyword evidence="4" id="KW-0133">Cell shape</keyword>
<protein>
    <submittedName>
        <fullName evidence="11">Serine hydrolase</fullName>
    </submittedName>
</protein>
<evidence type="ECO:0000256" key="2">
    <source>
        <dbReference type="ARBA" id="ARBA00022729"/>
    </source>
</evidence>
<dbReference type="SUPFAM" id="SSF56601">
    <property type="entry name" value="beta-lactamase/transpeptidase-like"/>
    <property type="match status" value="1"/>
</dbReference>
<feature type="active site" evidence="7">
    <location>
        <position position="148"/>
    </location>
</feature>
<dbReference type="EMBL" id="DYVY01000068">
    <property type="protein sequence ID" value="HJF93996.1"/>
    <property type="molecule type" value="Genomic_DNA"/>
</dbReference>